<feature type="transmembrane region" description="Helical" evidence="1">
    <location>
        <begin position="469"/>
        <end position="487"/>
    </location>
</feature>
<evidence type="ECO:0000313" key="3">
    <source>
        <dbReference type="EMBL" id="AOE50541.1"/>
    </source>
</evidence>
<accession>A0A1B3BCK4</accession>
<gene>
    <name evidence="3" type="ORF">KS2013_1832</name>
</gene>
<dbReference type="AlphaFoldDB" id="A0A1B3BCK4"/>
<keyword evidence="1" id="KW-0812">Transmembrane</keyword>
<dbReference type="InterPro" id="IPR021994">
    <property type="entry name" value="DUF3592"/>
</dbReference>
<feature type="transmembrane region" description="Helical" evidence="1">
    <location>
        <begin position="443"/>
        <end position="463"/>
    </location>
</feature>
<dbReference type="Pfam" id="PF12158">
    <property type="entry name" value="DUF3592"/>
    <property type="match status" value="1"/>
</dbReference>
<evidence type="ECO:0000259" key="2">
    <source>
        <dbReference type="Pfam" id="PF12158"/>
    </source>
</evidence>
<sequence length="581" mass="64564">MKKGVGCLTVFGAIFFIAGIGIFLSGVSESYDVWRSQEWRPVMVELSSVEQTVSTDDEGSTTYGVEGRFQYEYQGQSYTSNQMSFYSGTDNIGGFQKNLYRKLNSAKKQNRPIRAYVNPEDPSEAVIDRTMRWGMLGFHSIFLLVFGGVGLGIIIASLRSGRKLNKQKALQAEHEAEPWLWKEEWQTNHFKSNTSRSFWFLLVFSIIWNVISVPAVIGVMNEGGLREEPAKLLVFLFPLVGIILLSSAVTLYLRHKKYGSSELIVEETPFAIGGTTSGELLINGPIEGNGEVMLSLTCQRKYQTGTGKNRTTRTTIIWQSDRRAYAENRYDGSHRLKFSFDIPKGVPQSNSKNPSDKIEWIFRAERKQPGVDLKLDYEVPAFNVAHREAIEPAEEDLFMSSSKQSSSGSGNGTMAGDWTRLGIVESVNNWGTSYTFPAFRHKGAALSTVLFGLIFSAIGIGSYFGDASIIFLIMFCLFGFVIFYFGLKFMLYKSEVTVGSGALHVANGMLGTGSKTKISRSEVADITSSTNMSVGNKSYYNVQAELTNGKKVAIAKYLTHTGDVDAFIHKLKQELGMQDKS</sequence>
<evidence type="ECO:0000313" key="4">
    <source>
        <dbReference type="Proteomes" id="UP000094147"/>
    </source>
</evidence>
<organism evidence="3 4">
    <name type="scientific">Kangiella sediminilitoris</name>
    <dbReference type="NCBI Taxonomy" id="1144748"/>
    <lineage>
        <taxon>Bacteria</taxon>
        <taxon>Pseudomonadati</taxon>
        <taxon>Pseudomonadota</taxon>
        <taxon>Gammaproteobacteria</taxon>
        <taxon>Kangiellales</taxon>
        <taxon>Kangiellaceae</taxon>
        <taxon>Kangiella</taxon>
    </lineage>
</organism>
<dbReference type="KEGG" id="ksd:KS2013_1832"/>
<keyword evidence="1" id="KW-1133">Transmembrane helix</keyword>
<protein>
    <recommendedName>
        <fullName evidence="2">DUF3592 domain-containing protein</fullName>
    </recommendedName>
</protein>
<keyword evidence="4" id="KW-1185">Reference proteome</keyword>
<proteinExistence type="predicted"/>
<dbReference type="RefSeq" id="WP_068992891.1">
    <property type="nucleotide sequence ID" value="NZ_CP012418.1"/>
</dbReference>
<feature type="transmembrane region" description="Helical" evidence="1">
    <location>
        <begin position="232"/>
        <end position="253"/>
    </location>
</feature>
<evidence type="ECO:0000256" key="1">
    <source>
        <dbReference type="SAM" id="Phobius"/>
    </source>
</evidence>
<dbReference type="OrthoDB" id="6402665at2"/>
<dbReference type="Proteomes" id="UP000094147">
    <property type="component" value="Chromosome"/>
</dbReference>
<feature type="transmembrane region" description="Helical" evidence="1">
    <location>
        <begin position="7"/>
        <end position="27"/>
    </location>
</feature>
<keyword evidence="1" id="KW-0472">Membrane</keyword>
<reference evidence="4" key="1">
    <citation type="submission" date="2015-08" db="EMBL/GenBank/DDBJ databases">
        <authorList>
            <person name="Kim K.M."/>
        </authorList>
    </citation>
    <scope>NUCLEOTIDE SEQUENCE [LARGE SCALE GENOMIC DNA]</scope>
    <source>
        <strain evidence="4">KCTC 23892</strain>
    </source>
</reference>
<dbReference type="STRING" id="1144748.KS2013_1832"/>
<feature type="transmembrane region" description="Helical" evidence="1">
    <location>
        <begin position="136"/>
        <end position="158"/>
    </location>
</feature>
<feature type="transmembrane region" description="Helical" evidence="1">
    <location>
        <begin position="198"/>
        <end position="220"/>
    </location>
</feature>
<name>A0A1B3BCK4_9GAMM</name>
<dbReference type="EMBL" id="CP012418">
    <property type="protein sequence ID" value="AOE50541.1"/>
    <property type="molecule type" value="Genomic_DNA"/>
</dbReference>
<feature type="domain" description="DUF3592" evidence="2">
    <location>
        <begin position="45"/>
        <end position="130"/>
    </location>
</feature>